<dbReference type="GO" id="GO:0015211">
    <property type="term" value="F:purine nucleoside transmembrane transporter activity"/>
    <property type="evidence" value="ECO:0007669"/>
    <property type="project" value="UniProtKB-UniRule"/>
</dbReference>
<comment type="similarity">
    <text evidence="2 7">Belongs to the purine permeases (TC 2.A.7.14) family.</text>
</comment>
<dbReference type="InterPro" id="IPR037185">
    <property type="entry name" value="EmrE-like"/>
</dbReference>
<feature type="transmembrane region" description="Helical" evidence="7">
    <location>
        <begin position="203"/>
        <end position="223"/>
    </location>
</feature>
<accession>A0AAP0LFP5</accession>
<comment type="caution">
    <text evidence="9">The sequence shown here is derived from an EMBL/GenBank/DDBJ whole genome shotgun (WGS) entry which is preliminary data.</text>
</comment>
<feature type="transmembrane region" description="Helical" evidence="7">
    <location>
        <begin position="120"/>
        <end position="143"/>
    </location>
</feature>
<name>A0AAP0LFP5_9MAGN</name>
<evidence type="ECO:0000256" key="2">
    <source>
        <dbReference type="ARBA" id="ARBA00006213"/>
    </source>
</evidence>
<feature type="transmembrane region" description="Helical" evidence="7">
    <location>
        <begin position="244"/>
        <end position="265"/>
    </location>
</feature>
<comment type="subcellular location">
    <subcellularLocation>
        <location evidence="1 7">Membrane</location>
        <topology evidence="1 7">Multi-pass membrane protein</topology>
    </subcellularLocation>
</comment>
<feature type="compositionally biased region" description="Low complexity" evidence="8">
    <location>
        <begin position="11"/>
        <end position="29"/>
    </location>
</feature>
<evidence type="ECO:0000256" key="4">
    <source>
        <dbReference type="ARBA" id="ARBA00022692"/>
    </source>
</evidence>
<keyword evidence="10" id="KW-1185">Reference proteome</keyword>
<feature type="transmembrane region" description="Helical" evidence="7">
    <location>
        <begin position="77"/>
        <end position="100"/>
    </location>
</feature>
<dbReference type="Proteomes" id="UP001420932">
    <property type="component" value="Unassembled WGS sequence"/>
</dbReference>
<sequence>MSSIMNIEGGSALPNGTTNNNNESSSSTSLQLNHNMMKSLVVKYWILLMSAVLSVIGFIGGPLLLRLYFVYGGKRKWIPALLGTAGFPVLLIPISINYLFHRRNSSGSSRKFFISRNLVLTAAVIGLLNGINNFMYAIGLSFLPVSTSAIVYSTYLIFIAFFALLIIRQSFTPYSVNSVVLMTLGSILLGIRQNGDRPPGVTGGQYLLGFLMTIGAAVLLGLINPCTELAFIKAAKSITYSSVLQFQFCNGLSASLFCIVGMIINKDFAAMPREATEFGLGESKYYLVLVMAAVACQMAFLGSVGMMFCSSALASGIFVAMLLPFATVGGAIAYHEKFSGEKGISLAMCLWGFASYFYGSYRDTKKQNTVSQIST</sequence>
<dbReference type="EMBL" id="JBBNAF010000001">
    <property type="protein sequence ID" value="KAK9170281.1"/>
    <property type="molecule type" value="Genomic_DNA"/>
</dbReference>
<evidence type="ECO:0000256" key="3">
    <source>
        <dbReference type="ARBA" id="ARBA00022448"/>
    </source>
</evidence>
<dbReference type="InterPro" id="IPR030182">
    <property type="entry name" value="PUP_plant"/>
</dbReference>
<feature type="transmembrane region" description="Helical" evidence="7">
    <location>
        <begin position="149"/>
        <end position="167"/>
    </location>
</feature>
<dbReference type="PANTHER" id="PTHR31376:SF105">
    <property type="entry name" value="PURINE PERMEASE-RELATED"/>
    <property type="match status" value="1"/>
</dbReference>
<evidence type="ECO:0000256" key="7">
    <source>
        <dbReference type="RuleBase" id="RU368015"/>
    </source>
</evidence>
<dbReference type="Pfam" id="PF16913">
    <property type="entry name" value="PUNUT"/>
    <property type="match status" value="1"/>
</dbReference>
<dbReference type="PANTHER" id="PTHR31376">
    <property type="entry name" value="OS09G0467300 PROTEIN-RELATED"/>
    <property type="match status" value="1"/>
</dbReference>
<protein>
    <recommendedName>
        <fullName evidence="7">Probable purine permease</fullName>
    </recommendedName>
</protein>
<keyword evidence="6 7" id="KW-0472">Membrane</keyword>
<evidence type="ECO:0000313" key="9">
    <source>
        <dbReference type="EMBL" id="KAK9170281.1"/>
    </source>
</evidence>
<evidence type="ECO:0000313" key="10">
    <source>
        <dbReference type="Proteomes" id="UP001420932"/>
    </source>
</evidence>
<dbReference type="GO" id="GO:0016020">
    <property type="term" value="C:membrane"/>
    <property type="evidence" value="ECO:0007669"/>
    <property type="project" value="UniProtKB-SubCell"/>
</dbReference>
<evidence type="ECO:0000256" key="5">
    <source>
        <dbReference type="ARBA" id="ARBA00022989"/>
    </source>
</evidence>
<dbReference type="GO" id="GO:0005345">
    <property type="term" value="F:purine nucleobase transmembrane transporter activity"/>
    <property type="evidence" value="ECO:0007669"/>
    <property type="project" value="UniProtKB-UniRule"/>
</dbReference>
<keyword evidence="5 7" id="KW-1133">Transmembrane helix</keyword>
<dbReference type="SUPFAM" id="SSF103481">
    <property type="entry name" value="Multidrug resistance efflux transporter EmrE"/>
    <property type="match status" value="1"/>
</dbReference>
<feature type="transmembrane region" description="Helical" evidence="7">
    <location>
        <begin position="285"/>
        <end position="305"/>
    </location>
</feature>
<evidence type="ECO:0000256" key="6">
    <source>
        <dbReference type="ARBA" id="ARBA00023136"/>
    </source>
</evidence>
<feature type="transmembrane region" description="Helical" evidence="7">
    <location>
        <begin position="174"/>
        <end position="191"/>
    </location>
</feature>
<feature type="transmembrane region" description="Helical" evidence="7">
    <location>
        <begin position="344"/>
        <end position="361"/>
    </location>
</feature>
<dbReference type="AlphaFoldDB" id="A0AAP0LFP5"/>
<gene>
    <name evidence="9" type="ORF">Syun_002421</name>
</gene>
<feature type="transmembrane region" description="Helical" evidence="7">
    <location>
        <begin position="312"/>
        <end position="332"/>
    </location>
</feature>
<keyword evidence="3 7" id="KW-0813">Transport</keyword>
<evidence type="ECO:0000256" key="1">
    <source>
        <dbReference type="ARBA" id="ARBA00004141"/>
    </source>
</evidence>
<evidence type="ECO:0000256" key="8">
    <source>
        <dbReference type="SAM" id="MobiDB-lite"/>
    </source>
</evidence>
<reference evidence="9 10" key="1">
    <citation type="submission" date="2024-01" db="EMBL/GenBank/DDBJ databases">
        <title>Genome assemblies of Stephania.</title>
        <authorList>
            <person name="Yang L."/>
        </authorList>
    </citation>
    <scope>NUCLEOTIDE SEQUENCE [LARGE SCALE GENOMIC DNA]</scope>
    <source>
        <strain evidence="9">YNDBR</strain>
        <tissue evidence="9">Leaf</tissue>
    </source>
</reference>
<organism evidence="9 10">
    <name type="scientific">Stephania yunnanensis</name>
    <dbReference type="NCBI Taxonomy" id="152371"/>
    <lineage>
        <taxon>Eukaryota</taxon>
        <taxon>Viridiplantae</taxon>
        <taxon>Streptophyta</taxon>
        <taxon>Embryophyta</taxon>
        <taxon>Tracheophyta</taxon>
        <taxon>Spermatophyta</taxon>
        <taxon>Magnoliopsida</taxon>
        <taxon>Ranunculales</taxon>
        <taxon>Menispermaceae</taxon>
        <taxon>Menispermoideae</taxon>
        <taxon>Cissampelideae</taxon>
        <taxon>Stephania</taxon>
    </lineage>
</organism>
<feature type="transmembrane region" description="Helical" evidence="7">
    <location>
        <begin position="44"/>
        <end position="65"/>
    </location>
</feature>
<feature type="region of interest" description="Disordered" evidence="8">
    <location>
        <begin position="1"/>
        <end position="29"/>
    </location>
</feature>
<proteinExistence type="inferred from homology"/>
<keyword evidence="4 7" id="KW-0812">Transmembrane</keyword>